<accession>A0A177DRZ9</accession>
<organism evidence="2 3">
    <name type="scientific">Alternaria alternata</name>
    <name type="common">Alternaria rot fungus</name>
    <name type="synonym">Torula alternata</name>
    <dbReference type="NCBI Taxonomy" id="5599"/>
    <lineage>
        <taxon>Eukaryota</taxon>
        <taxon>Fungi</taxon>
        <taxon>Dikarya</taxon>
        <taxon>Ascomycota</taxon>
        <taxon>Pezizomycotina</taxon>
        <taxon>Dothideomycetes</taxon>
        <taxon>Pleosporomycetidae</taxon>
        <taxon>Pleosporales</taxon>
        <taxon>Pleosporineae</taxon>
        <taxon>Pleosporaceae</taxon>
        <taxon>Alternaria</taxon>
        <taxon>Alternaria sect. Alternaria</taxon>
        <taxon>Alternaria alternata complex</taxon>
    </lineage>
</organism>
<evidence type="ECO:0000259" key="1">
    <source>
        <dbReference type="SMART" id="SM00256"/>
    </source>
</evidence>
<gene>
    <name evidence="2" type="ORF">CC77DRAFT_794908</name>
</gene>
<evidence type="ECO:0000313" key="2">
    <source>
        <dbReference type="EMBL" id="OAG22297.1"/>
    </source>
</evidence>
<name>A0A177DRZ9_ALTAL</name>
<dbReference type="VEuPathDB" id="FungiDB:CC77DRAFT_794908"/>
<dbReference type="InterPro" id="IPR036047">
    <property type="entry name" value="F-box-like_dom_sf"/>
</dbReference>
<keyword evidence="3" id="KW-1185">Reference proteome</keyword>
<dbReference type="RefSeq" id="XP_018387718.1">
    <property type="nucleotide sequence ID" value="XM_018533224.1"/>
</dbReference>
<dbReference type="Pfam" id="PF12937">
    <property type="entry name" value="F-box-like"/>
    <property type="match status" value="1"/>
</dbReference>
<dbReference type="EMBL" id="KV441475">
    <property type="protein sequence ID" value="OAG22297.1"/>
    <property type="molecule type" value="Genomic_DNA"/>
</dbReference>
<dbReference type="InterPro" id="IPR001810">
    <property type="entry name" value="F-box_dom"/>
</dbReference>
<reference evidence="2 3" key="1">
    <citation type="submission" date="2016-05" db="EMBL/GenBank/DDBJ databases">
        <title>Comparative analysis of secretome profiles of manganese(II)-oxidizing ascomycete fungi.</title>
        <authorList>
            <consortium name="DOE Joint Genome Institute"/>
            <person name="Zeiner C.A."/>
            <person name="Purvine S.O."/>
            <person name="Zink E.M."/>
            <person name="Wu S."/>
            <person name="Pasa-Tolic L."/>
            <person name="Chaput D.L."/>
            <person name="Haridas S."/>
            <person name="Grigoriev I.V."/>
            <person name="Santelli C.M."/>
            <person name="Hansel C.M."/>
        </authorList>
    </citation>
    <scope>NUCLEOTIDE SEQUENCE [LARGE SCALE GENOMIC DNA]</scope>
    <source>
        <strain evidence="2 3">SRC1lrK2f</strain>
    </source>
</reference>
<dbReference type="SMART" id="SM00256">
    <property type="entry name" value="FBOX"/>
    <property type="match status" value="1"/>
</dbReference>
<dbReference type="Proteomes" id="UP000077248">
    <property type="component" value="Unassembled WGS sequence"/>
</dbReference>
<evidence type="ECO:0000313" key="3">
    <source>
        <dbReference type="Proteomes" id="UP000077248"/>
    </source>
</evidence>
<protein>
    <recommendedName>
        <fullName evidence="1">F-box domain-containing protein</fullName>
    </recommendedName>
</protein>
<dbReference type="CDD" id="cd09917">
    <property type="entry name" value="F-box_SF"/>
    <property type="match status" value="1"/>
</dbReference>
<feature type="domain" description="F-box" evidence="1">
    <location>
        <begin position="46"/>
        <end position="88"/>
    </location>
</feature>
<dbReference type="GeneID" id="29118818"/>
<dbReference type="KEGG" id="aalt:CC77DRAFT_794908"/>
<dbReference type="SUPFAM" id="SSF81383">
    <property type="entry name" value="F-box domain"/>
    <property type="match status" value="1"/>
</dbReference>
<dbReference type="AlphaFoldDB" id="A0A177DRZ9"/>
<sequence>MVPSKFAHKQQGNPWWYILNTPVNEDWQLHPAMSSLKKFFPDRPHLPHEIVLRIVTDPCLEYCDLFRLSCVNRDWRSLISNTPETQALMFLPSSRNAPTPPSSLQSDPVIVIDQPYLPREWEAKPQKSGRSVPRVHLSNWRGDPWDRVELHPWLKEFLVRPIIRFESNQRLPDQLSVSYQLLNHCYKECFQRPGATWRKMFVTQPPLQHLILKVKTYSCCAEPLRCKPYYPQFTLQNQKGVTFGDVIDAIVQTRLPHNAGLVENDGKCFDFVTMCYCWHYTRFGEGAHWPATIRARMERQNVLAGRRTG</sequence>
<proteinExistence type="predicted"/>